<accession>A0A069DRE2</accession>
<evidence type="ECO:0000313" key="3">
    <source>
        <dbReference type="EMBL" id="JAC86266.1"/>
    </source>
</evidence>
<evidence type="ECO:0000259" key="2">
    <source>
        <dbReference type="Pfam" id="PF20517"/>
    </source>
</evidence>
<dbReference type="EMBL" id="GBGD01002623">
    <property type="protein sequence ID" value="JAC86266.1"/>
    <property type="molecule type" value="mRNA"/>
</dbReference>
<feature type="transmembrane region" description="Helical" evidence="1">
    <location>
        <begin position="23"/>
        <end position="41"/>
    </location>
</feature>
<dbReference type="Gene3D" id="1.20.140.150">
    <property type="match status" value="1"/>
</dbReference>
<dbReference type="GO" id="GO:0016020">
    <property type="term" value="C:membrane"/>
    <property type="evidence" value="ECO:0007669"/>
    <property type="project" value="TreeGrafter"/>
</dbReference>
<dbReference type="GO" id="GO:0032007">
    <property type="term" value="P:negative regulation of TOR signaling"/>
    <property type="evidence" value="ECO:0007669"/>
    <property type="project" value="InterPro"/>
</dbReference>
<keyword evidence="1" id="KW-0472">Membrane</keyword>
<proteinExistence type="evidence at transcript level"/>
<sequence length="255" mass="28644">MYNLDDPPPRYPWAQPLSSERNHVAALFHLLSIIFTSSALFKMTWFRVWGTHCTSPLALYQFMKLGYFESSGRPNSLKLPGVEVTTSSIVIEYHTENDVMYCITPDVLNLMRVLIMLCVLCIFYSMIGFCLDVIGPTKKSLRFIRRNSLPSIWAVLTVVAIVGVCYLITRSLEYAIRNMNPDSIIHITYEYGCYAITAAGALSLLATTCNLLQEPSPPPIPPDGAVRQRLVGDFEDLEAMSVNLRNMPPPPPYSP</sequence>
<keyword evidence="1" id="KW-1133">Transmembrane helix</keyword>
<dbReference type="PANTHER" id="PTHR28358">
    <property type="entry name" value="TRANSMEMBRANE PROTEIN 127"/>
    <property type="match status" value="1"/>
</dbReference>
<evidence type="ECO:0000256" key="1">
    <source>
        <dbReference type="SAM" id="Phobius"/>
    </source>
</evidence>
<dbReference type="PANTHER" id="PTHR28358:SF1">
    <property type="entry name" value="TRANSMEMBRANE PROTEIN 127"/>
    <property type="match status" value="1"/>
</dbReference>
<reference evidence="3" key="1">
    <citation type="journal article" date="2015" name="J. Med. Entomol.">
        <title>A Deep Insight Into the Sialotranscriptome of the Chagas Disease Vector, Panstrongylus megistus (Hemiptera: Heteroptera).</title>
        <authorList>
            <person name="Ribeiro J.M."/>
            <person name="Schwarz A."/>
            <person name="Francischetti I.M."/>
        </authorList>
    </citation>
    <scope>NUCLEOTIDE SEQUENCE</scope>
    <source>
        <tissue evidence="3">Salivary glands</tissue>
    </source>
</reference>
<feature type="transmembrane region" description="Helical" evidence="1">
    <location>
        <begin position="151"/>
        <end position="169"/>
    </location>
</feature>
<dbReference type="Pfam" id="PF20517">
    <property type="entry name" value="TMEM127"/>
    <property type="match status" value="1"/>
</dbReference>
<dbReference type="GO" id="GO:0008285">
    <property type="term" value="P:negative regulation of cell population proliferation"/>
    <property type="evidence" value="ECO:0007669"/>
    <property type="project" value="InterPro"/>
</dbReference>
<name>A0A069DRE2_9HEMI</name>
<protein>
    <submittedName>
        <fullName evidence="3">Putative conserved plasma membrane protein</fullName>
    </submittedName>
</protein>
<feature type="domain" description="Transmembrane protein 127 transmembrane region" evidence="2">
    <location>
        <begin position="102"/>
        <end position="212"/>
    </location>
</feature>
<dbReference type="InterPro" id="IPR046795">
    <property type="entry name" value="TMEM127_TM"/>
</dbReference>
<keyword evidence="1" id="KW-0812">Transmembrane</keyword>
<feature type="transmembrane region" description="Helical" evidence="1">
    <location>
        <begin position="110"/>
        <end position="131"/>
    </location>
</feature>
<organism evidence="3">
    <name type="scientific">Panstrongylus megistus</name>
    <dbReference type="NCBI Taxonomy" id="65343"/>
    <lineage>
        <taxon>Eukaryota</taxon>
        <taxon>Metazoa</taxon>
        <taxon>Ecdysozoa</taxon>
        <taxon>Arthropoda</taxon>
        <taxon>Hexapoda</taxon>
        <taxon>Insecta</taxon>
        <taxon>Pterygota</taxon>
        <taxon>Neoptera</taxon>
        <taxon>Paraneoptera</taxon>
        <taxon>Hemiptera</taxon>
        <taxon>Heteroptera</taxon>
        <taxon>Panheteroptera</taxon>
        <taxon>Cimicomorpha</taxon>
        <taxon>Reduviidae</taxon>
        <taxon>Triatominae</taxon>
        <taxon>Panstrongylus</taxon>
    </lineage>
</organism>
<dbReference type="InterPro" id="IPR033331">
    <property type="entry name" value="TMEM127"/>
</dbReference>
<dbReference type="AlphaFoldDB" id="A0A069DRE2"/>